<dbReference type="InterPro" id="IPR026541">
    <property type="entry name" value="MRG_dom"/>
</dbReference>
<dbReference type="Proteomes" id="UP001629113">
    <property type="component" value="Unassembled WGS sequence"/>
</dbReference>
<comment type="subunit">
    <text evidence="3">Component of the NuA4 histone acetyltransferase complex.</text>
</comment>
<evidence type="ECO:0000256" key="1">
    <source>
        <dbReference type="ARBA" id="ARBA00004123"/>
    </source>
</evidence>
<accession>A0ABR4PUY4</accession>
<feature type="domain" description="Chromo" evidence="10">
    <location>
        <begin position="28"/>
        <end position="81"/>
    </location>
</feature>
<dbReference type="PROSITE" id="PS51640">
    <property type="entry name" value="MRG"/>
    <property type="match status" value="1"/>
</dbReference>
<dbReference type="InterPro" id="IPR016197">
    <property type="entry name" value="Chromo-like_dom_sf"/>
</dbReference>
<evidence type="ECO:0000256" key="5">
    <source>
        <dbReference type="ARBA" id="ARBA00022853"/>
    </source>
</evidence>
<comment type="subcellular location">
    <subcellularLocation>
        <location evidence="1">Nucleus</location>
    </subcellularLocation>
</comment>
<dbReference type="Gene3D" id="2.30.30.140">
    <property type="match status" value="1"/>
</dbReference>
<name>A0ABR4PUY4_9HELO</name>
<comment type="caution">
    <text evidence="11">The sequence shown here is derived from an EMBL/GenBank/DDBJ whole genome shotgun (WGS) entry which is preliminary data.</text>
</comment>
<evidence type="ECO:0000256" key="8">
    <source>
        <dbReference type="ARBA" id="ARBA00023242"/>
    </source>
</evidence>
<keyword evidence="8" id="KW-0539">Nucleus</keyword>
<dbReference type="PANTHER" id="PTHR10880:SF15">
    <property type="entry name" value="MSL COMPLEX SUBUNIT 3"/>
    <property type="match status" value="1"/>
</dbReference>
<evidence type="ECO:0000259" key="10">
    <source>
        <dbReference type="SMART" id="SM00298"/>
    </source>
</evidence>
<dbReference type="PANTHER" id="PTHR10880">
    <property type="entry name" value="MORTALITY FACTOR 4-LIKE PROTEIN"/>
    <property type="match status" value="1"/>
</dbReference>
<keyword evidence="7" id="KW-0804">Transcription</keyword>
<evidence type="ECO:0000256" key="2">
    <source>
        <dbReference type="ARBA" id="ARBA00009093"/>
    </source>
</evidence>
<organism evidence="11 12">
    <name type="scientific">Phlyctema vagabunda</name>
    <dbReference type="NCBI Taxonomy" id="108571"/>
    <lineage>
        <taxon>Eukaryota</taxon>
        <taxon>Fungi</taxon>
        <taxon>Dikarya</taxon>
        <taxon>Ascomycota</taxon>
        <taxon>Pezizomycotina</taxon>
        <taxon>Leotiomycetes</taxon>
        <taxon>Helotiales</taxon>
        <taxon>Dermateaceae</taxon>
        <taxon>Phlyctema</taxon>
    </lineage>
</organism>
<proteinExistence type="inferred from homology"/>
<dbReference type="SMART" id="SM00298">
    <property type="entry name" value="CHROMO"/>
    <property type="match status" value="1"/>
</dbReference>
<sequence length="559" mass="63915">MAPSKAAQPAAATFIKDERVLCFHHDMLYEAKVLDTRTVTEDKGSSWQYKIHYKGWKNTWDDWVPEDRVRKFTDENKDLAVQLHAQVKAFQHKTPKVAAKGKAGRANGSEFGSSRGSEERHASVAAPGGRGPRRNRDYDLEQSQDEMHTQMQLDSKESLQYAQEDFFLDNSQSCTLPSQTSVLNKDPADTAYGRTTRNSAKNSSGTYGWDIPGHPNWDIMRVLHSDECLVPDLLLKLPPKNYEYVDASGKLKPDYRHEAPSPKVLEYHPQMVAHMKRGTATEVLHSYYRTMPHDNFIPIAGISRDRQPERQKSVFQKSEFKILEAKNLLTSRASGPATAEQRTSDGTFASMGINEMFENLIEEDLLTIMTPYQEEGFHSRPSIKLVIPDIIKAMLVDDWENVTKNQQLVPLPSQEPVSLILREYLEYEMAKRQEGSPQADILEEVIAGLKEYFEKCLGRILLYRFERQQYLEVRELWASDKGELSGKGAIDTYGAEHLCRLLVSLPELIAQTNMDQQSVNRLREELSKLTNWLGKRTGQYFVREYETPSQDYIEKARGV</sequence>
<evidence type="ECO:0000256" key="6">
    <source>
        <dbReference type="ARBA" id="ARBA00023015"/>
    </source>
</evidence>
<feature type="region of interest" description="Disordered" evidence="9">
    <location>
        <begin position="93"/>
        <end position="137"/>
    </location>
</feature>
<dbReference type="Pfam" id="PF05712">
    <property type="entry name" value="MRG"/>
    <property type="match status" value="1"/>
</dbReference>
<feature type="region of interest" description="Disordered" evidence="9">
    <location>
        <begin position="177"/>
        <end position="204"/>
    </location>
</feature>
<evidence type="ECO:0000256" key="9">
    <source>
        <dbReference type="SAM" id="MobiDB-lite"/>
    </source>
</evidence>
<dbReference type="InterPro" id="IPR008676">
    <property type="entry name" value="MRG"/>
</dbReference>
<keyword evidence="6" id="KW-0805">Transcription regulation</keyword>
<dbReference type="CDD" id="cd18983">
    <property type="entry name" value="CBD_MSL3_like"/>
    <property type="match status" value="1"/>
</dbReference>
<evidence type="ECO:0000256" key="3">
    <source>
        <dbReference type="ARBA" id="ARBA00011353"/>
    </source>
</evidence>
<evidence type="ECO:0000256" key="4">
    <source>
        <dbReference type="ARBA" id="ARBA00018505"/>
    </source>
</evidence>
<evidence type="ECO:0000313" key="11">
    <source>
        <dbReference type="EMBL" id="KAL3427182.1"/>
    </source>
</evidence>
<dbReference type="InterPro" id="IPR000953">
    <property type="entry name" value="Chromo/chromo_shadow_dom"/>
</dbReference>
<keyword evidence="12" id="KW-1185">Reference proteome</keyword>
<dbReference type="InterPro" id="IPR053820">
    <property type="entry name" value="MSL3_chromo-like"/>
</dbReference>
<protein>
    <recommendedName>
        <fullName evidence="4">Chromatin modification-related protein EAF3</fullName>
    </recommendedName>
</protein>
<evidence type="ECO:0000256" key="7">
    <source>
        <dbReference type="ARBA" id="ARBA00023163"/>
    </source>
</evidence>
<dbReference type="InterPro" id="IPR038217">
    <property type="entry name" value="MRG_C_sf"/>
</dbReference>
<gene>
    <name evidence="11" type="ORF">PVAG01_00691</name>
</gene>
<comment type="similarity">
    <text evidence="2">Belongs to the MRG family.</text>
</comment>
<reference evidence="11 12" key="1">
    <citation type="submission" date="2024-06" db="EMBL/GenBank/DDBJ databases">
        <title>Complete genome of Phlyctema vagabunda strain 19-DSS-EL-015.</title>
        <authorList>
            <person name="Fiorenzani C."/>
        </authorList>
    </citation>
    <scope>NUCLEOTIDE SEQUENCE [LARGE SCALE GENOMIC DNA]</scope>
    <source>
        <strain evidence="11 12">19-DSS-EL-015</strain>
    </source>
</reference>
<dbReference type="Pfam" id="PF22732">
    <property type="entry name" value="MSL3_chromo-like"/>
    <property type="match status" value="1"/>
</dbReference>
<dbReference type="EMBL" id="JBFCZG010000001">
    <property type="protein sequence ID" value="KAL3427182.1"/>
    <property type="molecule type" value="Genomic_DNA"/>
</dbReference>
<dbReference type="Gene3D" id="1.10.274.30">
    <property type="entry name" value="MRG domain"/>
    <property type="match status" value="1"/>
</dbReference>
<evidence type="ECO:0000313" key="12">
    <source>
        <dbReference type="Proteomes" id="UP001629113"/>
    </source>
</evidence>
<feature type="compositionally biased region" description="Polar residues" evidence="9">
    <location>
        <begin position="193"/>
        <end position="204"/>
    </location>
</feature>
<keyword evidence="5" id="KW-0156">Chromatin regulator</keyword>
<dbReference type="SUPFAM" id="SSF54160">
    <property type="entry name" value="Chromo domain-like"/>
    <property type="match status" value="1"/>
</dbReference>